<protein>
    <recommendedName>
        <fullName evidence="1">Glutaredoxin domain-containing protein</fullName>
    </recommendedName>
</protein>
<dbReference type="SUPFAM" id="SSF52833">
    <property type="entry name" value="Thioredoxin-like"/>
    <property type="match status" value="1"/>
</dbReference>
<dbReference type="PROSITE" id="PS51354">
    <property type="entry name" value="GLUTAREDOXIN_2"/>
    <property type="match status" value="1"/>
</dbReference>
<dbReference type="Pfam" id="PF00462">
    <property type="entry name" value="Glutaredoxin"/>
    <property type="match status" value="1"/>
</dbReference>
<evidence type="ECO:0000313" key="3">
    <source>
        <dbReference type="Proteomes" id="UP000632454"/>
    </source>
</evidence>
<evidence type="ECO:0000313" key="2">
    <source>
        <dbReference type="EMBL" id="GGF16708.1"/>
    </source>
</evidence>
<keyword evidence="3" id="KW-1185">Reference proteome</keyword>
<dbReference type="InterPro" id="IPR002109">
    <property type="entry name" value="Glutaredoxin"/>
</dbReference>
<reference evidence="3" key="1">
    <citation type="journal article" date="2019" name="Int. J. Syst. Evol. Microbiol.">
        <title>The Global Catalogue of Microorganisms (GCM) 10K type strain sequencing project: providing services to taxonomists for standard genome sequencing and annotation.</title>
        <authorList>
            <consortium name="The Broad Institute Genomics Platform"/>
            <consortium name="The Broad Institute Genome Sequencing Center for Infectious Disease"/>
            <person name="Wu L."/>
            <person name="Ma J."/>
        </authorList>
    </citation>
    <scope>NUCLEOTIDE SEQUENCE [LARGE SCALE GENOMIC DNA]</scope>
    <source>
        <strain evidence="3">CCM 7855</strain>
    </source>
</reference>
<evidence type="ECO:0000259" key="1">
    <source>
        <dbReference type="Pfam" id="PF00462"/>
    </source>
</evidence>
<dbReference type="Gene3D" id="3.40.30.10">
    <property type="entry name" value="Glutaredoxin"/>
    <property type="match status" value="1"/>
</dbReference>
<dbReference type="EMBL" id="BMCS01000001">
    <property type="protein sequence ID" value="GGF16708.1"/>
    <property type="molecule type" value="Genomic_DNA"/>
</dbReference>
<accession>A0ABQ1UHE5</accession>
<dbReference type="RefSeq" id="WP_188487610.1">
    <property type="nucleotide sequence ID" value="NZ_BMCS01000001.1"/>
</dbReference>
<name>A0ABQ1UHE5_9NOCA</name>
<dbReference type="Proteomes" id="UP000632454">
    <property type="component" value="Unassembled WGS sequence"/>
</dbReference>
<proteinExistence type="predicted"/>
<gene>
    <name evidence="2" type="ORF">GCM10007298_10940</name>
</gene>
<organism evidence="2 3">
    <name type="scientific">Williamsia phyllosphaerae</name>
    <dbReference type="NCBI Taxonomy" id="885042"/>
    <lineage>
        <taxon>Bacteria</taxon>
        <taxon>Bacillati</taxon>
        <taxon>Actinomycetota</taxon>
        <taxon>Actinomycetes</taxon>
        <taxon>Mycobacteriales</taxon>
        <taxon>Nocardiaceae</taxon>
        <taxon>Williamsia</taxon>
    </lineage>
</organism>
<dbReference type="InterPro" id="IPR036249">
    <property type="entry name" value="Thioredoxin-like_sf"/>
</dbReference>
<sequence length="106" mass="11691">MSTQAFVDGVEVAWRPGCPFCMKLRTQIRLRGIATTDFDIWSDPSAAERVRQVTGGDETVPTVFVGTESMVNPSIKQVVAAMERQLPGRTDLMRKPGLLARIRGRG</sequence>
<comment type="caution">
    <text evidence="2">The sequence shown here is derived from an EMBL/GenBank/DDBJ whole genome shotgun (WGS) entry which is preliminary data.</text>
</comment>
<feature type="domain" description="Glutaredoxin" evidence="1">
    <location>
        <begin position="10"/>
        <end position="68"/>
    </location>
</feature>